<evidence type="ECO:0000256" key="1">
    <source>
        <dbReference type="SAM" id="MobiDB-lite"/>
    </source>
</evidence>
<evidence type="ECO:0000313" key="2">
    <source>
        <dbReference type="Ensembl" id="ENSNPEP00000000773.1"/>
    </source>
</evidence>
<organism evidence="2 3">
    <name type="scientific">Nothoprocta perdicaria</name>
    <name type="common">Chilean tinamou</name>
    <name type="synonym">Crypturus perdicarius</name>
    <dbReference type="NCBI Taxonomy" id="30464"/>
    <lineage>
        <taxon>Eukaryota</taxon>
        <taxon>Metazoa</taxon>
        <taxon>Chordata</taxon>
        <taxon>Craniata</taxon>
        <taxon>Vertebrata</taxon>
        <taxon>Euteleostomi</taxon>
        <taxon>Archelosauria</taxon>
        <taxon>Archosauria</taxon>
        <taxon>Dinosauria</taxon>
        <taxon>Saurischia</taxon>
        <taxon>Theropoda</taxon>
        <taxon>Coelurosauria</taxon>
        <taxon>Aves</taxon>
        <taxon>Palaeognathae</taxon>
        <taxon>Tinamiformes</taxon>
        <taxon>Tinamidae</taxon>
        <taxon>Nothoprocta</taxon>
    </lineage>
</organism>
<feature type="region of interest" description="Disordered" evidence="1">
    <location>
        <begin position="1"/>
        <end position="22"/>
    </location>
</feature>
<feature type="compositionally biased region" description="Acidic residues" evidence="1">
    <location>
        <begin position="11"/>
        <end position="22"/>
    </location>
</feature>
<dbReference type="Ensembl" id="ENSNPET00000000785.1">
    <property type="protein sequence ID" value="ENSNPEP00000000773.1"/>
    <property type="gene ID" value="ENSNPEG00000000616.1"/>
</dbReference>
<keyword evidence="3" id="KW-1185">Reference proteome</keyword>
<dbReference type="AlphaFoldDB" id="A0A8C6YQ92"/>
<reference evidence="2" key="2">
    <citation type="submission" date="2025-09" db="UniProtKB">
        <authorList>
            <consortium name="Ensembl"/>
        </authorList>
    </citation>
    <scope>IDENTIFICATION</scope>
</reference>
<proteinExistence type="predicted"/>
<dbReference type="Proteomes" id="UP000694420">
    <property type="component" value="Unplaced"/>
</dbReference>
<sequence>MAAQGEYQRLEDEEDSPPGEEELLLHVTEGLQDSWHHIKNLDNFFTKISLRRRTASWCRRSSCSWWPSAPSCCAACSTTCSSPTGRSTRAAARRRRPR</sequence>
<evidence type="ECO:0000313" key="3">
    <source>
        <dbReference type="Proteomes" id="UP000694420"/>
    </source>
</evidence>
<protein>
    <submittedName>
        <fullName evidence="2">Uncharacterized protein</fullName>
    </submittedName>
</protein>
<reference evidence="2" key="1">
    <citation type="submission" date="2025-08" db="UniProtKB">
        <authorList>
            <consortium name="Ensembl"/>
        </authorList>
    </citation>
    <scope>IDENTIFICATION</scope>
</reference>
<name>A0A8C6YQ92_NOTPE</name>
<accession>A0A8C6YQ92</accession>